<evidence type="ECO:0000256" key="1">
    <source>
        <dbReference type="SAM" id="MobiDB-lite"/>
    </source>
</evidence>
<accession>A0A6B0UNV4</accession>
<protein>
    <submittedName>
        <fullName evidence="2">Putative secreted protein</fullName>
    </submittedName>
</protein>
<dbReference type="EMBL" id="GIFC01009416">
    <property type="protein sequence ID" value="MXU91499.1"/>
    <property type="molecule type" value="Transcribed_RNA"/>
</dbReference>
<organism evidence="2">
    <name type="scientific">Ixodes ricinus</name>
    <name type="common">Common tick</name>
    <name type="synonym">Acarus ricinus</name>
    <dbReference type="NCBI Taxonomy" id="34613"/>
    <lineage>
        <taxon>Eukaryota</taxon>
        <taxon>Metazoa</taxon>
        <taxon>Ecdysozoa</taxon>
        <taxon>Arthropoda</taxon>
        <taxon>Chelicerata</taxon>
        <taxon>Arachnida</taxon>
        <taxon>Acari</taxon>
        <taxon>Parasitiformes</taxon>
        <taxon>Ixodida</taxon>
        <taxon>Ixodoidea</taxon>
        <taxon>Ixodidae</taxon>
        <taxon>Ixodinae</taxon>
        <taxon>Ixodes</taxon>
    </lineage>
</organism>
<sequence length="123" mass="13698">MSAMTALLRILMLEKFSNMASMARKPQLARKAMTPMATPKLQALESLLYRQRSSSQAPDEMQPNTTMENSQHSMRSVTCGLIKNMIGSNAWPALPAPYAPPFMVTEAPSFLASSATKRVFFRR</sequence>
<dbReference type="AlphaFoldDB" id="A0A6B0UNV4"/>
<feature type="region of interest" description="Disordered" evidence="1">
    <location>
        <begin position="51"/>
        <end position="74"/>
    </location>
</feature>
<reference evidence="2" key="1">
    <citation type="submission" date="2019-12" db="EMBL/GenBank/DDBJ databases">
        <title>An insight into the sialome of adult female Ixodes ricinus ticks feeding for 6 days.</title>
        <authorList>
            <person name="Perner J."/>
            <person name="Ribeiro J.M.C."/>
        </authorList>
    </citation>
    <scope>NUCLEOTIDE SEQUENCE</scope>
    <source>
        <strain evidence="2">Semi-engorged</strain>
        <tissue evidence="2">Salivary glands</tissue>
    </source>
</reference>
<evidence type="ECO:0000313" key="2">
    <source>
        <dbReference type="EMBL" id="MXU91499.1"/>
    </source>
</evidence>
<name>A0A6B0UNV4_IXORI</name>
<proteinExistence type="predicted"/>